<evidence type="ECO:0000313" key="2">
    <source>
        <dbReference type="Proteomes" id="UP000321261"/>
    </source>
</evidence>
<accession>A0A561SUA4</accession>
<dbReference type="Proteomes" id="UP000321261">
    <property type="component" value="Unassembled WGS sequence"/>
</dbReference>
<proteinExistence type="predicted"/>
<gene>
    <name evidence="1" type="ORF">FHX44_114357</name>
</gene>
<keyword evidence="2" id="KW-1185">Reference proteome</keyword>
<dbReference type="InterPro" id="IPR027417">
    <property type="entry name" value="P-loop_NTPase"/>
</dbReference>
<organism evidence="1 2">
    <name type="scientific">Pseudonocardia hierapolitana</name>
    <dbReference type="NCBI Taxonomy" id="1128676"/>
    <lineage>
        <taxon>Bacteria</taxon>
        <taxon>Bacillati</taxon>
        <taxon>Actinomycetota</taxon>
        <taxon>Actinomycetes</taxon>
        <taxon>Pseudonocardiales</taxon>
        <taxon>Pseudonocardiaceae</taxon>
        <taxon>Pseudonocardia</taxon>
    </lineage>
</organism>
<name>A0A561SUA4_9PSEU</name>
<sequence>MEAAYAEEIFTAVRGRGIPLQRVYLDVPADELARRLSVRVHAPSDPQREASVTNWGIAQIERCAAARALLPPDVRVLDGRRPTTELAAEVLAVRPPAAEGALRSPA</sequence>
<dbReference type="Gene3D" id="3.40.50.300">
    <property type="entry name" value="P-loop containing nucleotide triphosphate hydrolases"/>
    <property type="match status" value="1"/>
</dbReference>
<reference evidence="1 2" key="1">
    <citation type="submission" date="2019-06" db="EMBL/GenBank/DDBJ databases">
        <title>Sequencing the genomes of 1000 actinobacteria strains.</title>
        <authorList>
            <person name="Klenk H.-P."/>
        </authorList>
    </citation>
    <scope>NUCLEOTIDE SEQUENCE [LARGE SCALE GENOMIC DNA]</scope>
    <source>
        <strain evidence="1 2">DSM 45671</strain>
    </source>
</reference>
<protein>
    <submittedName>
        <fullName evidence="1">Uncharacterized protein</fullName>
    </submittedName>
</protein>
<evidence type="ECO:0000313" key="1">
    <source>
        <dbReference type="EMBL" id="TWF78434.1"/>
    </source>
</evidence>
<comment type="caution">
    <text evidence="1">The sequence shown here is derived from an EMBL/GenBank/DDBJ whole genome shotgun (WGS) entry which is preliminary data.</text>
</comment>
<dbReference type="OrthoDB" id="9799092at2"/>
<dbReference type="RefSeq" id="WP_147257449.1">
    <property type="nucleotide sequence ID" value="NZ_VIWU01000001.1"/>
</dbReference>
<dbReference type="EMBL" id="VIWU01000001">
    <property type="protein sequence ID" value="TWF78434.1"/>
    <property type="molecule type" value="Genomic_DNA"/>
</dbReference>
<dbReference type="AlphaFoldDB" id="A0A561SUA4"/>